<sequence length="176" mass="19866">MSIESVTPSSHLILCHPLLLPPIPPSIRVFSSESTLHMRWPKYWSFSFSIIPCNKHLGLISFRMDWLDLLAVQGTLRSLLQHHSSKASILWCSAFFTVQLSHPYMTAGKTIALTRQTLVSKVMSLLFNMLSRFVIAFLPRSKRLLILWLQSPSAVILEPPKIKSDTVSTVSPSISH</sequence>
<organism evidence="1">
    <name type="scientific">Ovis aries</name>
    <name type="common">Sheep</name>
    <dbReference type="NCBI Taxonomy" id="9940"/>
    <lineage>
        <taxon>Eukaryota</taxon>
        <taxon>Metazoa</taxon>
        <taxon>Chordata</taxon>
        <taxon>Craniata</taxon>
        <taxon>Vertebrata</taxon>
        <taxon>Euteleostomi</taxon>
        <taxon>Mammalia</taxon>
        <taxon>Eutheria</taxon>
        <taxon>Laurasiatheria</taxon>
        <taxon>Artiodactyla</taxon>
        <taxon>Ruminantia</taxon>
        <taxon>Pecora</taxon>
        <taxon>Bovidae</taxon>
        <taxon>Caprinae</taxon>
        <taxon>Ovis</taxon>
    </lineage>
</organism>
<dbReference type="Ensembl" id="ENSOART00020079139.1">
    <property type="protein sequence ID" value="ENSOARP00020047920.1"/>
    <property type="gene ID" value="ENSOARG00020037132.1"/>
</dbReference>
<name>A0AC11DQA6_SHEEP</name>
<protein>
    <submittedName>
        <fullName evidence="1">Uncharacterized protein</fullName>
    </submittedName>
</protein>
<reference evidence="1" key="2">
    <citation type="submission" date="2025-08" db="UniProtKB">
        <authorList>
            <consortium name="Ensembl"/>
        </authorList>
    </citation>
    <scope>IDENTIFICATION</scope>
</reference>
<reference evidence="1" key="1">
    <citation type="submission" date="2020-11" db="EMBL/GenBank/DDBJ databases">
        <authorList>
            <person name="Davenport K.M."/>
            <person name="Bickhart D.M."/>
            <person name="Smith T.P.L."/>
            <person name="Murdoch B.M."/>
            <person name="Rosen B.D."/>
        </authorList>
    </citation>
    <scope>NUCLEOTIDE SEQUENCE [LARGE SCALE GENOMIC DNA]</scope>
    <source>
        <strain evidence="1">OAR_USU_Benz2616</strain>
    </source>
</reference>
<accession>A0AC11DQA6</accession>
<evidence type="ECO:0000313" key="1">
    <source>
        <dbReference type="Ensembl" id="ENSOARP00020047920.1"/>
    </source>
</evidence>
<proteinExistence type="predicted"/>
<reference evidence="1" key="3">
    <citation type="submission" date="2025-09" db="UniProtKB">
        <authorList>
            <consortium name="Ensembl"/>
        </authorList>
    </citation>
    <scope>IDENTIFICATION</scope>
</reference>